<name>A0ABT6B3J3_9BURK</name>
<organism evidence="1 2">
    <name type="scientific">Cupriavidus basilensis</name>
    <dbReference type="NCBI Taxonomy" id="68895"/>
    <lineage>
        <taxon>Bacteria</taxon>
        <taxon>Pseudomonadati</taxon>
        <taxon>Pseudomonadota</taxon>
        <taxon>Betaproteobacteria</taxon>
        <taxon>Burkholderiales</taxon>
        <taxon>Burkholderiaceae</taxon>
        <taxon>Cupriavidus</taxon>
    </lineage>
</organism>
<evidence type="ECO:0000313" key="1">
    <source>
        <dbReference type="EMBL" id="MDF3838541.1"/>
    </source>
</evidence>
<evidence type="ECO:0000313" key="2">
    <source>
        <dbReference type="Proteomes" id="UP001216674"/>
    </source>
</evidence>
<gene>
    <name evidence="1" type="ORF">P3W85_37250</name>
</gene>
<keyword evidence="2" id="KW-1185">Reference proteome</keyword>
<protein>
    <submittedName>
        <fullName evidence="1">Ankyrin repeat domain-containing protein</fullName>
    </submittedName>
</protein>
<reference evidence="1 2" key="1">
    <citation type="submission" date="2023-03" db="EMBL/GenBank/DDBJ databases">
        <title>Draft assemblies of triclosan tolerant bacteria isolated from returned activated sludge.</title>
        <authorList>
            <person name="Van Hamelsveld S."/>
        </authorList>
    </citation>
    <scope>NUCLEOTIDE SEQUENCE [LARGE SCALE GENOMIC DNA]</scope>
    <source>
        <strain evidence="1 2">GW210010_S58</strain>
    </source>
</reference>
<feature type="non-terminal residue" evidence="1">
    <location>
        <position position="1"/>
    </location>
</feature>
<sequence length="29" mass="3439">IRAGTSPTRHARERSYKTIVKMLMRERGH</sequence>
<dbReference type="EMBL" id="JARJLM010000600">
    <property type="protein sequence ID" value="MDF3838541.1"/>
    <property type="molecule type" value="Genomic_DNA"/>
</dbReference>
<dbReference type="Proteomes" id="UP001216674">
    <property type="component" value="Unassembled WGS sequence"/>
</dbReference>
<proteinExistence type="predicted"/>
<comment type="caution">
    <text evidence="1">The sequence shown here is derived from an EMBL/GenBank/DDBJ whole genome shotgun (WGS) entry which is preliminary data.</text>
</comment>
<accession>A0ABT6B3J3</accession>